<dbReference type="PANTHER" id="PTHR30627:SF1">
    <property type="entry name" value="PEPTIDOGLYCAN D,D-TRANSPEPTIDASE FTSI"/>
    <property type="match status" value="1"/>
</dbReference>
<keyword evidence="3 4" id="KW-0472">Membrane</keyword>
<comment type="subcellular location">
    <subcellularLocation>
        <location evidence="1">Membrane</location>
    </subcellularLocation>
</comment>
<dbReference type="GO" id="GO:0071555">
    <property type="term" value="P:cell wall organization"/>
    <property type="evidence" value="ECO:0007669"/>
    <property type="project" value="TreeGrafter"/>
</dbReference>
<accession>A0A937LGF0</accession>
<dbReference type="InterPro" id="IPR036138">
    <property type="entry name" value="PBP_dimer_sf"/>
</dbReference>
<sequence>MKKSNFINWRLFFICFCFVGAIFLVIYKILSVQIEDSLFLQNEGKKRYIKYRDNNPVRGAIYDRNKFPLAVSIVNYDLYALKGLNIDNYLRLKDILNLEIELQINEPFKKKTLLKRSLTSEQQKAIKSLRIDDIELEERHSRHYPMGELVAPLVGFYGKDKAQEGIEKSYDSILSGVSGKEKFYINAKQEIISKPIEVNKTIKGKDIYLTIDSTIQFYSYKYLVETIIKNKAKAGTVLVFDNYHGEVLAVASYPSYNPNNPNRSVQKNRALVDAYELGSVLKPIVFSVAVDKGIINPDMTIEIPRRIQLNNKIISDTKNYGQLTPKEIIAYSSQVGASQIALKLGYDSLIENFYKFGFSKPISINFPSAAFGLINRKERVSDRELASLGYGYGFTISPFQIASAYSTFANKGIRKDFKLLLNDEATSQRIITENAAQHTLDALKQVVKIGTGQKAEVSGFSTGGKTGTVHKTVSGSGYADDLYRASFVGITPISSEKSLTIFVSIEDPGLNAYSGGMIAAPLFAEIAESSLNYLGYIEDE</sequence>
<feature type="transmembrane region" description="Helical" evidence="4">
    <location>
        <begin position="12"/>
        <end position="30"/>
    </location>
</feature>
<dbReference type="InterPro" id="IPR001460">
    <property type="entry name" value="PCN-bd_Tpept"/>
</dbReference>
<dbReference type="InterPro" id="IPR050515">
    <property type="entry name" value="Beta-lactam/transpept"/>
</dbReference>
<dbReference type="Gene3D" id="3.30.450.330">
    <property type="match status" value="1"/>
</dbReference>
<reference evidence="7" key="1">
    <citation type="submission" date="2020-10" db="EMBL/GenBank/DDBJ databases">
        <title>Microbiome of the Black Sea water column analyzed by genome centric metagenomics.</title>
        <authorList>
            <person name="Cabello-Yeves P.J."/>
            <person name="Callieri C."/>
            <person name="Picazo A."/>
            <person name="Mehrshad M."/>
            <person name="Haro-Moreno J.M."/>
            <person name="Roda-Garcia J."/>
            <person name="Dzembekova N."/>
            <person name="Slabakova V."/>
            <person name="Slabakova N."/>
            <person name="Moncheva S."/>
            <person name="Rodriguez-Valera F."/>
        </authorList>
    </citation>
    <scope>NUCLEOTIDE SEQUENCE</scope>
    <source>
        <strain evidence="7">BS307-5m-G50</strain>
    </source>
</reference>
<feature type="domain" description="Penicillin-binding protein dimerisation" evidence="6">
    <location>
        <begin position="55"/>
        <end position="193"/>
    </location>
</feature>
<evidence type="ECO:0000259" key="6">
    <source>
        <dbReference type="Pfam" id="PF03717"/>
    </source>
</evidence>
<evidence type="ECO:0000256" key="4">
    <source>
        <dbReference type="SAM" id="Phobius"/>
    </source>
</evidence>
<dbReference type="GO" id="GO:0004180">
    <property type="term" value="F:carboxypeptidase activity"/>
    <property type="evidence" value="ECO:0007669"/>
    <property type="project" value="UniProtKB-KW"/>
</dbReference>
<evidence type="ECO:0000256" key="2">
    <source>
        <dbReference type="ARBA" id="ARBA00022645"/>
    </source>
</evidence>
<keyword evidence="4" id="KW-0812">Transmembrane</keyword>
<proteinExistence type="predicted"/>
<evidence type="ECO:0000259" key="5">
    <source>
        <dbReference type="Pfam" id="PF00905"/>
    </source>
</evidence>
<dbReference type="GO" id="GO:0008658">
    <property type="term" value="F:penicillin binding"/>
    <property type="evidence" value="ECO:0007669"/>
    <property type="project" value="InterPro"/>
</dbReference>
<evidence type="ECO:0000313" key="7">
    <source>
        <dbReference type="EMBL" id="MBL6817900.1"/>
    </source>
</evidence>
<organism evidence="7 8">
    <name type="scientific">SAR86 cluster bacterium</name>
    <dbReference type="NCBI Taxonomy" id="2030880"/>
    <lineage>
        <taxon>Bacteria</taxon>
        <taxon>Pseudomonadati</taxon>
        <taxon>Pseudomonadota</taxon>
        <taxon>Gammaproteobacteria</taxon>
        <taxon>SAR86 cluster</taxon>
    </lineage>
</organism>
<dbReference type="Proteomes" id="UP000711391">
    <property type="component" value="Unassembled WGS sequence"/>
</dbReference>
<evidence type="ECO:0000256" key="1">
    <source>
        <dbReference type="ARBA" id="ARBA00004370"/>
    </source>
</evidence>
<gene>
    <name evidence="7" type="ORF">ISQ64_00680</name>
</gene>
<dbReference type="Gene3D" id="3.40.710.10">
    <property type="entry name" value="DD-peptidase/beta-lactamase superfamily"/>
    <property type="match status" value="1"/>
</dbReference>
<protein>
    <submittedName>
        <fullName evidence="7">Penicillin-binding protein 2</fullName>
    </submittedName>
</protein>
<dbReference type="SUPFAM" id="SSF56601">
    <property type="entry name" value="beta-lactamase/transpeptidase-like"/>
    <property type="match status" value="1"/>
</dbReference>
<name>A0A937LGF0_9GAMM</name>
<dbReference type="PANTHER" id="PTHR30627">
    <property type="entry name" value="PEPTIDOGLYCAN D,D-TRANSPEPTIDASE"/>
    <property type="match status" value="1"/>
</dbReference>
<dbReference type="SUPFAM" id="SSF56519">
    <property type="entry name" value="Penicillin binding protein dimerisation domain"/>
    <property type="match status" value="1"/>
</dbReference>
<dbReference type="Pfam" id="PF03717">
    <property type="entry name" value="PBP_dimer"/>
    <property type="match status" value="1"/>
</dbReference>
<feature type="domain" description="Penicillin-binding protein transpeptidase" evidence="5">
    <location>
        <begin position="235"/>
        <end position="527"/>
    </location>
</feature>
<evidence type="ECO:0000256" key="3">
    <source>
        <dbReference type="ARBA" id="ARBA00023136"/>
    </source>
</evidence>
<dbReference type="InterPro" id="IPR005311">
    <property type="entry name" value="PBP_dimer"/>
</dbReference>
<keyword evidence="2" id="KW-0378">Hydrolase</keyword>
<dbReference type="AlphaFoldDB" id="A0A937LGF0"/>
<keyword evidence="4" id="KW-1133">Transmembrane helix</keyword>
<dbReference type="Gene3D" id="3.90.1310.10">
    <property type="entry name" value="Penicillin-binding protein 2a (Domain 2)"/>
    <property type="match status" value="1"/>
</dbReference>
<dbReference type="EMBL" id="JADHQD010000002">
    <property type="protein sequence ID" value="MBL6817900.1"/>
    <property type="molecule type" value="Genomic_DNA"/>
</dbReference>
<evidence type="ECO:0000313" key="8">
    <source>
        <dbReference type="Proteomes" id="UP000711391"/>
    </source>
</evidence>
<comment type="caution">
    <text evidence="7">The sequence shown here is derived from an EMBL/GenBank/DDBJ whole genome shotgun (WGS) entry which is preliminary data.</text>
</comment>
<dbReference type="GO" id="GO:0005886">
    <property type="term" value="C:plasma membrane"/>
    <property type="evidence" value="ECO:0007669"/>
    <property type="project" value="TreeGrafter"/>
</dbReference>
<keyword evidence="2" id="KW-0645">Protease</keyword>
<keyword evidence="2" id="KW-0121">Carboxypeptidase</keyword>
<dbReference type="Pfam" id="PF00905">
    <property type="entry name" value="Transpeptidase"/>
    <property type="match status" value="1"/>
</dbReference>
<dbReference type="InterPro" id="IPR012338">
    <property type="entry name" value="Beta-lactam/transpept-like"/>
</dbReference>